<evidence type="ECO:0000256" key="2">
    <source>
        <dbReference type="ARBA" id="ARBA00022448"/>
    </source>
</evidence>
<dbReference type="InterPro" id="IPR044726">
    <property type="entry name" value="ABCC_6TM_D2"/>
</dbReference>
<feature type="transmembrane region" description="Helical" evidence="8">
    <location>
        <begin position="207"/>
        <end position="228"/>
    </location>
</feature>
<feature type="transmembrane region" description="Helical" evidence="8">
    <location>
        <begin position="697"/>
        <end position="728"/>
    </location>
</feature>
<dbReference type="SUPFAM" id="SSF52540">
    <property type="entry name" value="P-loop containing nucleoside triphosphate hydrolases"/>
    <property type="match status" value="2"/>
</dbReference>
<dbReference type="SMART" id="SM00382">
    <property type="entry name" value="AAA"/>
    <property type="match status" value="2"/>
</dbReference>
<dbReference type="PROSITE" id="PS50929">
    <property type="entry name" value="ABC_TM1F"/>
    <property type="match status" value="2"/>
</dbReference>
<keyword evidence="5" id="KW-0067">ATP-binding</keyword>
<protein>
    <recommendedName>
        <fullName evidence="13">Multidrug resistance-associated protein lethal(2)03659</fullName>
    </recommendedName>
</protein>
<dbReference type="GO" id="GO:0005524">
    <property type="term" value="F:ATP binding"/>
    <property type="evidence" value="ECO:0007669"/>
    <property type="project" value="UniProtKB-KW"/>
</dbReference>
<keyword evidence="7 8" id="KW-0472">Membrane</keyword>
<dbReference type="InterPro" id="IPR027417">
    <property type="entry name" value="P-loop_NTPase"/>
</dbReference>
<evidence type="ECO:0000256" key="6">
    <source>
        <dbReference type="ARBA" id="ARBA00022989"/>
    </source>
</evidence>
<evidence type="ECO:0000256" key="5">
    <source>
        <dbReference type="ARBA" id="ARBA00022840"/>
    </source>
</evidence>
<comment type="subcellular location">
    <subcellularLocation>
        <location evidence="1">Membrane</location>
        <topology evidence="1">Multi-pass membrane protein</topology>
    </subcellularLocation>
</comment>
<dbReference type="InterPro" id="IPR003439">
    <property type="entry name" value="ABC_transporter-like_ATP-bd"/>
</dbReference>
<feature type="transmembrane region" description="Helical" evidence="8">
    <location>
        <begin position="96"/>
        <end position="114"/>
    </location>
</feature>
<evidence type="ECO:0008006" key="13">
    <source>
        <dbReference type="Google" id="ProtNLM"/>
    </source>
</evidence>
<dbReference type="PROSITE" id="PS00211">
    <property type="entry name" value="ABC_TRANSPORTER_1"/>
    <property type="match status" value="2"/>
</dbReference>
<keyword evidence="12" id="KW-1185">Reference proteome</keyword>
<gene>
    <name evidence="11" type="ORF">Zmor_018230</name>
</gene>
<feature type="transmembrane region" description="Helical" evidence="8">
    <location>
        <begin position="622"/>
        <end position="641"/>
    </location>
</feature>
<keyword evidence="4" id="KW-0547">Nucleotide-binding</keyword>
<evidence type="ECO:0000256" key="8">
    <source>
        <dbReference type="SAM" id="Phobius"/>
    </source>
</evidence>
<dbReference type="Gene3D" id="3.40.50.300">
    <property type="entry name" value="P-loop containing nucleotide triphosphate hydrolases"/>
    <property type="match status" value="3"/>
</dbReference>
<dbReference type="GO" id="GO:0016020">
    <property type="term" value="C:membrane"/>
    <property type="evidence" value="ECO:0007669"/>
    <property type="project" value="UniProtKB-SubCell"/>
</dbReference>
<comment type="caution">
    <text evidence="11">The sequence shown here is derived from an EMBL/GenBank/DDBJ whole genome shotgun (WGS) entry which is preliminary data.</text>
</comment>
<feature type="transmembrane region" description="Helical" evidence="8">
    <location>
        <begin position="178"/>
        <end position="201"/>
    </location>
</feature>
<keyword evidence="3 8" id="KW-0812">Transmembrane</keyword>
<dbReference type="CDD" id="cd18580">
    <property type="entry name" value="ABC_6TM_ABCC_D2"/>
    <property type="match status" value="1"/>
</dbReference>
<dbReference type="InterPro" id="IPR017871">
    <property type="entry name" value="ABC_transporter-like_CS"/>
</dbReference>
<feature type="domain" description="ABC transmembrane type-1" evidence="10">
    <location>
        <begin position="607"/>
        <end position="769"/>
    </location>
</feature>
<dbReference type="InterPro" id="IPR036640">
    <property type="entry name" value="ABC1_TM_sf"/>
</dbReference>
<dbReference type="InterPro" id="IPR050173">
    <property type="entry name" value="ABC_transporter_C-like"/>
</dbReference>
<evidence type="ECO:0000313" key="11">
    <source>
        <dbReference type="EMBL" id="KAJ3652249.1"/>
    </source>
</evidence>
<evidence type="ECO:0000256" key="1">
    <source>
        <dbReference type="ARBA" id="ARBA00004141"/>
    </source>
</evidence>
<dbReference type="FunFam" id="1.20.1560.10:FF:000026">
    <property type="entry name" value="Multidrug resistance-associated protein lethal(2)03659"/>
    <property type="match status" value="1"/>
</dbReference>
<keyword evidence="2" id="KW-0813">Transport</keyword>
<dbReference type="AlphaFoldDB" id="A0AA38IBP1"/>
<dbReference type="FunFam" id="1.20.1560.10:FF:000229">
    <property type="entry name" value="ABC transporter, putative"/>
    <property type="match status" value="1"/>
</dbReference>
<dbReference type="PROSITE" id="PS50893">
    <property type="entry name" value="ABC_TRANSPORTER_2"/>
    <property type="match status" value="1"/>
</dbReference>
<dbReference type="InterPro" id="IPR003593">
    <property type="entry name" value="AAA+_ATPase"/>
</dbReference>
<proteinExistence type="predicted"/>
<sequence>MLSTFLYLMTGHSYALGLFHLGMKIRVAVSSLVYRKSLKLSQSTIADNTAGHLLNLLANDVGRFEYNVANVHFLWMGPLETVVICALTYWMLGATAIIGIAILLGFIPVQFYLAKRVSVYRLRTALKTDKRVKLMNEIITGVKVIKMYSWEKPFAKLVELARKLEVDQIKISSYLRGFNMACQIFLGRIAVFFCILVYILTGGNLEAQYVYVLTSFYEIIRLGSVIFLPMGMMEMGETITSVKRILEFFKQPEITSIRKSNHEGIKINNVCVKWDKSPKNILTNINLDIKSNQLVTLTGAVGSGKTTLLHVILQEIPLLEGSLETGGTISKYDQVIKVCSLEHDFALLLFGDRSLVGERGVMLSGGQKSRINLARAIYKDADLYLLDDPLSAVDAHVGKQIFENCIGNYLKNKTTILITHQIQHLDNTDIVYLIENGKIMEGGTLLELREKNTGFLNVLEKPSDVKNDQQIESKYNLEESKERPQEVKESQVTGAVSNRVYRDYFLAGGPFLIGFIVILLHAMVQTIAVGGDNFLSFWVNLKQDNATSSHNFLTTDICLYIYSGLTLLLVIIALVCSLCFFRFCITTSTNLHNKMFRKIVSCSIVSLNVLAIAVIIAIVNPWILIPTVIMFALFYVYRKIFLASSRNLKRIEGRARSPIYSHVTSSLEGISTIRAFGAQTMLQDEFDERQDSHSSSFYMFLACDGAFGFWLDLCCVIFLGIVTFSILFMENYGANMGLAITQSIMMTGLLQWGMKQSGQLENQMTSVERVVEYTKLEPESDEGTKQTPKEWPTNGKIKFNCVSFRYSSQDPWVLRKLIFDICAKEKVGIVGRTDAGKSSLISVLFHLVPYQDDVFIDDMNTKTIHLESLRSKITIIPQDPVLFSGTIRYNLDPFDEYQDSQLWDALEEVELKNLVLGFPAGLSNKVLDGGANFSVGQRQLLCLARAVVRMNKILILDEATANVDPRTDELIQKTIKIEISRMYCANNCSSVKYGYGFRQNFGDE</sequence>
<evidence type="ECO:0000256" key="7">
    <source>
        <dbReference type="ARBA" id="ARBA00023136"/>
    </source>
</evidence>
<evidence type="ECO:0000259" key="9">
    <source>
        <dbReference type="PROSITE" id="PS50893"/>
    </source>
</evidence>
<feature type="domain" description="ABC transmembrane type-1" evidence="10">
    <location>
        <begin position="1"/>
        <end position="207"/>
    </location>
</feature>
<evidence type="ECO:0000313" key="12">
    <source>
        <dbReference type="Proteomes" id="UP001168821"/>
    </source>
</evidence>
<dbReference type="Pfam" id="PF00005">
    <property type="entry name" value="ABC_tran"/>
    <property type="match status" value="3"/>
</dbReference>
<dbReference type="PANTHER" id="PTHR24223:SF448">
    <property type="entry name" value="FI20146P1-RELATED"/>
    <property type="match status" value="1"/>
</dbReference>
<dbReference type="Pfam" id="PF00664">
    <property type="entry name" value="ABC_membrane"/>
    <property type="match status" value="2"/>
</dbReference>
<dbReference type="PANTHER" id="PTHR24223">
    <property type="entry name" value="ATP-BINDING CASSETTE SUB-FAMILY C"/>
    <property type="match status" value="1"/>
</dbReference>
<reference evidence="11" key="1">
    <citation type="journal article" date="2023" name="G3 (Bethesda)">
        <title>Whole genome assemblies of Zophobas morio and Tenebrio molitor.</title>
        <authorList>
            <person name="Kaur S."/>
            <person name="Stinson S.A."/>
            <person name="diCenzo G.C."/>
        </authorList>
    </citation>
    <scope>NUCLEOTIDE SEQUENCE</scope>
    <source>
        <strain evidence="11">QUZm001</strain>
    </source>
</reference>
<dbReference type="FunFam" id="3.40.50.300:FF:000163">
    <property type="entry name" value="Multidrug resistance-associated protein member 4"/>
    <property type="match status" value="1"/>
</dbReference>
<keyword evidence="6 8" id="KW-1133">Transmembrane helix</keyword>
<dbReference type="EMBL" id="JALNTZ010000005">
    <property type="protein sequence ID" value="KAJ3652249.1"/>
    <property type="molecule type" value="Genomic_DNA"/>
</dbReference>
<organism evidence="11 12">
    <name type="scientific">Zophobas morio</name>
    <dbReference type="NCBI Taxonomy" id="2755281"/>
    <lineage>
        <taxon>Eukaryota</taxon>
        <taxon>Metazoa</taxon>
        <taxon>Ecdysozoa</taxon>
        <taxon>Arthropoda</taxon>
        <taxon>Hexapoda</taxon>
        <taxon>Insecta</taxon>
        <taxon>Pterygota</taxon>
        <taxon>Neoptera</taxon>
        <taxon>Endopterygota</taxon>
        <taxon>Coleoptera</taxon>
        <taxon>Polyphaga</taxon>
        <taxon>Cucujiformia</taxon>
        <taxon>Tenebrionidae</taxon>
        <taxon>Zophobas</taxon>
    </lineage>
</organism>
<dbReference type="GO" id="GO:0016887">
    <property type="term" value="F:ATP hydrolysis activity"/>
    <property type="evidence" value="ECO:0007669"/>
    <property type="project" value="InterPro"/>
</dbReference>
<dbReference type="Proteomes" id="UP001168821">
    <property type="component" value="Unassembled WGS sequence"/>
</dbReference>
<feature type="transmembrane region" description="Helical" evidence="8">
    <location>
        <begin position="559"/>
        <end position="583"/>
    </location>
</feature>
<dbReference type="CDD" id="cd03244">
    <property type="entry name" value="ABCC_MRP_domain2"/>
    <property type="match status" value="1"/>
</dbReference>
<feature type="transmembrane region" description="Helical" evidence="8">
    <location>
        <begin position="595"/>
        <end position="616"/>
    </location>
</feature>
<dbReference type="InterPro" id="IPR011527">
    <property type="entry name" value="ABC1_TM_dom"/>
</dbReference>
<evidence type="ECO:0000259" key="10">
    <source>
        <dbReference type="PROSITE" id="PS50929"/>
    </source>
</evidence>
<evidence type="ECO:0000256" key="3">
    <source>
        <dbReference type="ARBA" id="ARBA00022692"/>
    </source>
</evidence>
<accession>A0AA38IBP1</accession>
<name>A0AA38IBP1_9CUCU</name>
<feature type="transmembrane region" description="Helical" evidence="8">
    <location>
        <begin position="504"/>
        <end position="528"/>
    </location>
</feature>
<dbReference type="SUPFAM" id="SSF90123">
    <property type="entry name" value="ABC transporter transmembrane region"/>
    <property type="match status" value="2"/>
</dbReference>
<evidence type="ECO:0000256" key="4">
    <source>
        <dbReference type="ARBA" id="ARBA00022741"/>
    </source>
</evidence>
<dbReference type="GO" id="GO:0140359">
    <property type="term" value="F:ABC-type transporter activity"/>
    <property type="evidence" value="ECO:0007669"/>
    <property type="project" value="InterPro"/>
</dbReference>
<dbReference type="Gene3D" id="1.20.1560.10">
    <property type="entry name" value="ABC transporter type 1, transmembrane domain"/>
    <property type="match status" value="3"/>
</dbReference>
<feature type="domain" description="ABC transporter" evidence="9">
    <location>
        <begin position="265"/>
        <end position="461"/>
    </location>
</feature>